<sequence length="129" mass="14601">MVMDLVCAFMLAITKLVSSRRVHRCAISVAGDTGRGKHYRHDGHCASICRHSGIDIAWNCQVCKCAFCMSWLRTMQAGNVGLRRILAPYLYIQKLGTFLLVLARVDTEICDFFRIKERLGFAMIINMSI</sequence>
<evidence type="ECO:0000313" key="3">
    <source>
        <dbReference type="Proteomes" id="UP000054928"/>
    </source>
</evidence>
<keyword evidence="1" id="KW-0732">Signal</keyword>
<feature type="signal peptide" evidence="1">
    <location>
        <begin position="1"/>
        <end position="19"/>
    </location>
</feature>
<dbReference type="RefSeq" id="XP_024571552.1">
    <property type="nucleotide sequence ID" value="XM_024717778.2"/>
</dbReference>
<accession>A0A0P1A523</accession>
<organism evidence="2 3">
    <name type="scientific">Plasmopara halstedii</name>
    <name type="common">Downy mildew of sunflower</name>
    <dbReference type="NCBI Taxonomy" id="4781"/>
    <lineage>
        <taxon>Eukaryota</taxon>
        <taxon>Sar</taxon>
        <taxon>Stramenopiles</taxon>
        <taxon>Oomycota</taxon>
        <taxon>Peronosporomycetes</taxon>
        <taxon>Peronosporales</taxon>
        <taxon>Peronosporaceae</taxon>
        <taxon>Plasmopara</taxon>
    </lineage>
</organism>
<name>A0A0P1A523_PLAHL</name>
<proteinExistence type="predicted"/>
<evidence type="ECO:0008006" key="4">
    <source>
        <dbReference type="Google" id="ProtNLM"/>
    </source>
</evidence>
<dbReference type="GeneID" id="36409785"/>
<feature type="chain" id="PRO_5006058382" description="Secreted protein" evidence="1">
    <location>
        <begin position="20"/>
        <end position="129"/>
    </location>
</feature>
<dbReference type="AlphaFoldDB" id="A0A0P1A523"/>
<evidence type="ECO:0000313" key="2">
    <source>
        <dbReference type="EMBL" id="CEG35183.1"/>
    </source>
</evidence>
<dbReference type="Proteomes" id="UP000054928">
    <property type="component" value="Unassembled WGS sequence"/>
</dbReference>
<evidence type="ECO:0000256" key="1">
    <source>
        <dbReference type="SAM" id="SignalP"/>
    </source>
</evidence>
<reference evidence="3" key="1">
    <citation type="submission" date="2014-09" db="EMBL/GenBank/DDBJ databases">
        <authorList>
            <person name="Sharma Rahul"/>
            <person name="Thines Marco"/>
        </authorList>
    </citation>
    <scope>NUCLEOTIDE SEQUENCE [LARGE SCALE GENOMIC DNA]</scope>
</reference>
<keyword evidence="3" id="KW-1185">Reference proteome</keyword>
<dbReference type="EMBL" id="CCYD01000007">
    <property type="protein sequence ID" value="CEG35183.1"/>
    <property type="molecule type" value="Genomic_DNA"/>
</dbReference>
<protein>
    <recommendedName>
        <fullName evidence="4">Secreted protein</fullName>
    </recommendedName>
</protein>